<keyword evidence="5" id="KW-1133">Transmembrane helix</keyword>
<dbReference type="InterPro" id="IPR036942">
    <property type="entry name" value="Beta-barrel_TonB_sf"/>
</dbReference>
<reference evidence="8" key="1">
    <citation type="journal article" date="2019" name="Int. J. Syst. Evol. Microbiol.">
        <title>The Global Catalogue of Microorganisms (GCM) 10K type strain sequencing project: providing services to taxonomists for standard genome sequencing and annotation.</title>
        <authorList>
            <consortium name="The Broad Institute Genomics Platform"/>
            <consortium name="The Broad Institute Genome Sequencing Center for Infectious Disease"/>
            <person name="Wu L."/>
            <person name="Ma J."/>
        </authorList>
    </citation>
    <scope>NUCLEOTIDE SEQUENCE [LARGE SCALE GENOMIC DNA]</scope>
    <source>
        <strain evidence="8">JCM 16704</strain>
    </source>
</reference>
<dbReference type="Pfam" id="PF13620">
    <property type="entry name" value="CarboxypepD_reg"/>
    <property type="match status" value="1"/>
</dbReference>
<dbReference type="InterPro" id="IPR023997">
    <property type="entry name" value="TonB-dep_OMP_SusC/RagA_CS"/>
</dbReference>
<dbReference type="SUPFAM" id="SSF49464">
    <property type="entry name" value="Carboxypeptidase regulatory domain-like"/>
    <property type="match status" value="1"/>
</dbReference>
<gene>
    <name evidence="7" type="ORF">GCM10022216_01310</name>
</gene>
<organism evidence="7 8">
    <name type="scientific">Sphingobacterium kyonggiense</name>
    <dbReference type="NCBI Taxonomy" id="714075"/>
    <lineage>
        <taxon>Bacteria</taxon>
        <taxon>Pseudomonadati</taxon>
        <taxon>Bacteroidota</taxon>
        <taxon>Sphingobacteriia</taxon>
        <taxon>Sphingobacteriales</taxon>
        <taxon>Sphingobacteriaceae</taxon>
        <taxon>Sphingobacterium</taxon>
    </lineage>
</organism>
<keyword evidence="3 5" id="KW-0472">Membrane</keyword>
<evidence type="ECO:0000256" key="5">
    <source>
        <dbReference type="SAM" id="Phobius"/>
    </source>
</evidence>
<evidence type="ECO:0000256" key="1">
    <source>
        <dbReference type="ARBA" id="ARBA00004442"/>
    </source>
</evidence>
<keyword evidence="4" id="KW-0998">Cell outer membrane</keyword>
<proteinExistence type="predicted"/>
<evidence type="ECO:0000256" key="4">
    <source>
        <dbReference type="ARBA" id="ARBA00023237"/>
    </source>
</evidence>
<evidence type="ECO:0000313" key="8">
    <source>
        <dbReference type="Proteomes" id="UP001500101"/>
    </source>
</evidence>
<dbReference type="NCBIfam" id="TIGR04057">
    <property type="entry name" value="SusC_RagA_signa"/>
    <property type="match status" value="1"/>
</dbReference>
<dbReference type="InterPro" id="IPR012910">
    <property type="entry name" value="Plug_dom"/>
</dbReference>
<dbReference type="Proteomes" id="UP001500101">
    <property type="component" value="Unassembled WGS sequence"/>
</dbReference>
<dbReference type="Gene3D" id="2.170.130.10">
    <property type="entry name" value="TonB-dependent receptor, plug domain"/>
    <property type="match status" value="1"/>
</dbReference>
<feature type="domain" description="Secretin/TonB short N-terminal" evidence="6">
    <location>
        <begin position="70"/>
        <end position="121"/>
    </location>
</feature>
<dbReference type="InterPro" id="IPR023996">
    <property type="entry name" value="TonB-dep_OMP_SusC/RagA"/>
</dbReference>
<evidence type="ECO:0000256" key="3">
    <source>
        <dbReference type="ARBA" id="ARBA00023136"/>
    </source>
</evidence>
<dbReference type="SUPFAM" id="SSF56935">
    <property type="entry name" value="Porins"/>
    <property type="match status" value="1"/>
</dbReference>
<dbReference type="InterPro" id="IPR011662">
    <property type="entry name" value="Secretin/TonB_short_N"/>
</dbReference>
<evidence type="ECO:0000259" key="6">
    <source>
        <dbReference type="SMART" id="SM00965"/>
    </source>
</evidence>
<keyword evidence="5" id="KW-0812">Transmembrane</keyword>
<dbReference type="InterPro" id="IPR008969">
    <property type="entry name" value="CarboxyPept-like_regulatory"/>
</dbReference>
<sequence>MELNILLKLTKGKMDIHSSKQWIKILNYCVLLLLIVLANNTYGSALQIYMDKKNAKIEDVLIELRRQSNIDFFYNKSDLLKEGPKDFKLNNESLDNAMRKLLENTNLTYNIKDGIVTLIPKAIQQQKITGRITNQKGEPLQNISITAINRATQSKTVGGQSSANGTFTIIVSTLNDTLTFSSIGYEERVIPLNGKSHIEVVMKQKVQELEDVVVTGIYERKAESFTGSSMTIKKEDIKRMGSTNVFQSLKNISPSMFLDNLAMGSNPNTLPDLQIRGNGSLPVDNGNLAAGLKGNYLKDPTQPLFILDGFEASVERIFDLDINRIESVTILKDAASKAIYGSKAANGVIVIETTKISGSKPIISYNMSLNVELPDLTSYNLTNAREKLQAEVIDGMYLPRPGYDPSADYIQRLKTYNARKKLVEEGLDTYWLAKPVQNGVGHRHSLSAELGSEDLRVLTDFTYNQVTGAMIGSGRQNIGGNISASYRLNKFLFRNVASFNSNKGKESPYGEFSEYVEMNPYWRATNEDGSIPYYAELSDNSRVTNPLYNSTLNSKIAESYLNFTNNLYMEWMPIDGLRGTMRIGIDTKTSDADEFYPGKHTRFDLYQVNDLNRRGSYQVNNGKSAYLSGDLNVNYSKQLDKHYLFGNIGYNVSERKFSERVYFAEGFPSDRLQDIIFARSYALDTRPAGLDGITRDMGFLGAFSYMWDNRFISDFTYRANASSQFGADRRWASFWSVGLGWNLHNEQFFKKLNYVDLFRIRGSVGATGNQNFNSNASIATYEYALQAYYNGFPGSQLFNMVNPGLQWESSFDYNGGVDLKIGPFGLRADYYQRFTENLIADITLPSSTGFEIFKDNLGKIKNEGLELYANYQVWQKQRNFVSLQFGIETNTNKIVELSNSMKSYNDRMDALAADRGNSKPIKKYQDGMPMDAIWAVPSLGIDPASGNEIYVKQDGTTTYAWNASDMIMAGIAKPKYQGTFGVQAEYQGIGLSVTARYLGGGQMYNQTLVDRVENVNMVYNVDKRVLTGRWLEPGQNALYKRLGEYSIDNGDGTSSPAQELTRATTRFVQDRKELDIAAINLYYDFYKQSWLKKAKLQRLRASFNMNDAVKFSSIEIERGLTYPFSRTVSFSLNATF</sequence>
<keyword evidence="7" id="KW-0675">Receptor</keyword>
<dbReference type="SMART" id="SM00965">
    <property type="entry name" value="STN"/>
    <property type="match status" value="1"/>
</dbReference>
<keyword evidence="8" id="KW-1185">Reference proteome</keyword>
<feature type="transmembrane region" description="Helical" evidence="5">
    <location>
        <begin position="21"/>
        <end position="38"/>
    </location>
</feature>
<protein>
    <submittedName>
        <fullName evidence="7">TonB-dependent receptor</fullName>
    </submittedName>
</protein>
<comment type="caution">
    <text evidence="7">The sequence shown here is derived from an EMBL/GenBank/DDBJ whole genome shotgun (WGS) entry which is preliminary data.</text>
</comment>
<dbReference type="Gene3D" id="2.60.40.1120">
    <property type="entry name" value="Carboxypeptidase-like, regulatory domain"/>
    <property type="match status" value="1"/>
</dbReference>
<dbReference type="InterPro" id="IPR037066">
    <property type="entry name" value="Plug_dom_sf"/>
</dbReference>
<dbReference type="NCBIfam" id="TIGR04056">
    <property type="entry name" value="OMP_RagA_SusC"/>
    <property type="match status" value="1"/>
</dbReference>
<evidence type="ECO:0000256" key="2">
    <source>
        <dbReference type="ARBA" id="ARBA00022448"/>
    </source>
</evidence>
<dbReference type="Pfam" id="PF07660">
    <property type="entry name" value="STN"/>
    <property type="match status" value="1"/>
</dbReference>
<keyword evidence="2" id="KW-0813">Transport</keyword>
<dbReference type="EMBL" id="BAAAZI010000001">
    <property type="protein sequence ID" value="GAA4131325.1"/>
    <property type="molecule type" value="Genomic_DNA"/>
</dbReference>
<evidence type="ECO:0000313" key="7">
    <source>
        <dbReference type="EMBL" id="GAA4131325.1"/>
    </source>
</evidence>
<dbReference type="Gene3D" id="2.40.170.20">
    <property type="entry name" value="TonB-dependent receptor, beta-barrel domain"/>
    <property type="match status" value="1"/>
</dbReference>
<accession>A0ABP7Y604</accession>
<name>A0ABP7Y604_9SPHI</name>
<dbReference type="Pfam" id="PF07715">
    <property type="entry name" value="Plug"/>
    <property type="match status" value="1"/>
</dbReference>
<comment type="subcellular location">
    <subcellularLocation>
        <location evidence="1">Cell outer membrane</location>
    </subcellularLocation>
</comment>